<organism evidence="2 3">
    <name type="scientific">Leishmania tarentolae</name>
    <name type="common">Sauroleishmania tarentolae</name>
    <dbReference type="NCBI Taxonomy" id="5689"/>
    <lineage>
        <taxon>Eukaryota</taxon>
        <taxon>Discoba</taxon>
        <taxon>Euglenozoa</taxon>
        <taxon>Kinetoplastea</taxon>
        <taxon>Metakinetoplastina</taxon>
        <taxon>Trypanosomatida</taxon>
        <taxon>Trypanosomatidae</taxon>
        <taxon>Leishmaniinae</taxon>
        <taxon>Leishmania</taxon>
        <taxon>lizard Leishmania</taxon>
    </lineage>
</organism>
<dbReference type="OrthoDB" id="272972at2759"/>
<feature type="region of interest" description="Disordered" evidence="1">
    <location>
        <begin position="1141"/>
        <end position="1162"/>
    </location>
</feature>
<evidence type="ECO:0008006" key="4">
    <source>
        <dbReference type="Google" id="ProtNLM"/>
    </source>
</evidence>
<feature type="region of interest" description="Disordered" evidence="1">
    <location>
        <begin position="320"/>
        <end position="471"/>
    </location>
</feature>
<dbReference type="InterPro" id="IPR008927">
    <property type="entry name" value="6-PGluconate_DH-like_C_sf"/>
</dbReference>
<feature type="region of interest" description="Disordered" evidence="1">
    <location>
        <begin position="716"/>
        <end position="790"/>
    </location>
</feature>
<evidence type="ECO:0000256" key="1">
    <source>
        <dbReference type="SAM" id="MobiDB-lite"/>
    </source>
</evidence>
<dbReference type="VEuPathDB" id="TriTrypDB:LtaPh_3504161"/>
<dbReference type="PANTHER" id="PTHR35248">
    <property type="entry name" value="PUTATIVE-RELATED"/>
    <property type="match status" value="1"/>
</dbReference>
<feature type="region of interest" description="Disordered" evidence="1">
    <location>
        <begin position="930"/>
        <end position="961"/>
    </location>
</feature>
<sequence>MRRFQQLERRLRGAGLLAKTSRHISSSTVGVDVPSKAPHLPVRSSVNIAFVAPLPTEVLISAPVAPQAAPAAPIAPQAAPAAPVAPQAAPAAPAAPQAAPAAPQAAPAAPQAAPAAPQAAPAAPQAAPAAPQAAPAAPSAPQAAPAAPQAAPAAPQAAPAAPQAAPAAPSAPKAAPAAPQAAPAAPQAAPAAPSAPQAAPAAPKAAPAAPQAAPVAPQAAPTAPKAAPVAPQAAPAAPKAAPAAPQAAPAAPQAAPQAAPAAPVAPKAAPAAPSAPKAAPAAPQAAPAAPKAAPVAPQAAPVAPQAAPAAPKAAPVAPQAAPAAPAAPQAAPAAPSAPQAAPAAPSAPQAAPAAPQAAPAAPQAAPAAPQAAPAAPSAPKAAPAAPVAPKAAPVAPQAAPTAPKAAPVAPQAAPAAPKAAPAAPQAAPAAPQAAPQAAPAAPVAPKAAPAAPSAPKAAPAAPQAAPAAPKAAPVAPQAAPVAPQAAPAAPKAAPVAPQAAPAAPAAPQAAPAAPSAPQAAPAAPQAAPAAPQAAPVAPEAAPVAPQAAPAAPKAAPVAPQAAPAAPQAAPAAPKAAPVAPQAAPAAPVAPKAAPAAPSAPKAAPAAPQAAPAAPQAAPAAPKAAPAAPKAAPVAPQAAPAAPKAAPVAPQAAPAAPVAPKAAPAAPSAPKAAPAAPQAAPAAPKAAPVAPQAAPAAPAAPKAAPAAPVAPQAAPAAPQAAPVAPQAAPAAPQAAPAAPQAAPAAPKAAPVAPQAAPAAPQAAPVAPQAAPAAPQAAPAAPQAAPAAPKAAPVAPKAAPAAPVAPQAAPAAPQAAPVAPQAAPVAPAAPQAAPAAPQAAPAAPQAAPAAPQAAPAAPVAPQACSASPHFSRQVHLRKRSVAGECDANEQGTPSRGRLCPETAVHHEVGVTHMATGTPSLKQFPSRTEVKGLSVSVHPPSPPRTPCLSATPPAPSLSPSTSPAHVTIAPPSTGALGEVDNEVEERRLFESLRPSLSTRVEAAVREYRAKHPLKGSCKAQKLQMENQEPHILYGDVEMRAESSGLDNESSAGDWAWAKREKRLQPLPASISCSIDQHEIPVELGGDEGSDATESTATESTANAFVQGVAATALADATPLSSTVAAELLEAATAERLPGDVWCGTESASPENDVTLPPRPPITDNSDPCLVVSTSITPELYAITVQLREPLSSPMACIRAVAGALDAVKEHCDAAVAAHPTGRAASRVQEAPDITVTWCTLPNCPFFTPTLSPAELPLSQRVSYVAAKEAVMKRFHHLVARFGARVRFAAAVSSESVLDFGAEVFFACPERLLLSLQAAACDGGDKARTGVEPSSPPVARISVGFPLSRVGIFPSTSTVASLQRLCGAFHTVKWVPVLHTYDVSSLADVGLLSISHVTGDGSEKGKVKRWSLLLEQLILQRVCQSPAQRRWIVEMLMWSHGFHDAAVRHEAVGPMSADIADGWYAYAIGALSRNPLSAEVDAAHGDAESTTGLQPLLTTHSYRGAAHAVQVRSRSLRWSLPSLPHHRFLTFPHAQRSLWMDKMKALSATEESAGAAVFLDCSDKAVTETLELVEMHLAGTVAQRARLPYLNFVLIGDAATAQPVLQRLPCAAVISPASVFCEMGHASVQQVRLYTSPKWPADLQQDTLLAALTYLKRRGTPHVVAASAAPQRLLLALFQEALLIARSLPDAMAVESAAKEQLGLCLGPFRLMDAYGTVAVASMAAEERTRVATANDMAARDNVAPVHQLESCMRFMAREGLLGARGARGGFYGPAATINEVGSAAKLLREEVLNTYIRHTTPTQVSDRLRAAVLNVACELLIRGEVQQVDDVDLLSISALGWREETGGALYQVDQLGTDGLPRLVEHMTWLTTTGIAPHLAPHPLLLRMVAEKVRFANLKASGLL</sequence>
<protein>
    <recommendedName>
        <fullName evidence="4">3-hydroxyacyl-CoA dehydrogenase C-terminal domain-containing protein</fullName>
    </recommendedName>
</protein>
<dbReference type="Gene3D" id="1.10.1040.50">
    <property type="match status" value="1"/>
</dbReference>
<feature type="region of interest" description="Disordered" evidence="1">
    <location>
        <begin position="499"/>
        <end position="576"/>
    </location>
</feature>
<gene>
    <name evidence="2" type="ORF">LtaPh_3504161</name>
</gene>
<dbReference type="EMBL" id="BLBS01000055">
    <property type="protein sequence ID" value="GET92544.1"/>
    <property type="molecule type" value="Genomic_DNA"/>
</dbReference>
<proteinExistence type="predicted"/>
<keyword evidence="3" id="KW-1185">Reference proteome</keyword>
<feature type="region of interest" description="Disordered" evidence="1">
    <location>
        <begin position="95"/>
        <end position="292"/>
    </location>
</feature>
<accession>A0A640KU42</accession>
<dbReference type="Proteomes" id="UP000419144">
    <property type="component" value="Unassembled WGS sequence"/>
</dbReference>
<feature type="region of interest" description="Disordered" evidence="1">
    <location>
        <begin position="659"/>
        <end position="686"/>
    </location>
</feature>
<dbReference type="PANTHER" id="PTHR35248:SF2">
    <property type="entry name" value="3-HYDROXYACYL-COA DEHYDROGENASE C-TERMINAL DOMAIN-CONTAINING PROTEIN"/>
    <property type="match status" value="1"/>
</dbReference>
<dbReference type="InterPro" id="IPR037727">
    <property type="entry name" value="MCAF1-like"/>
</dbReference>
<dbReference type="SUPFAM" id="SSF48179">
    <property type="entry name" value="6-phosphogluconate dehydrogenase C-terminal domain-like"/>
    <property type="match status" value="1"/>
</dbReference>
<evidence type="ECO:0000313" key="3">
    <source>
        <dbReference type="Proteomes" id="UP000419144"/>
    </source>
</evidence>
<comment type="caution">
    <text evidence="2">The sequence shown here is derived from an EMBL/GenBank/DDBJ whole genome shotgun (WGS) entry which is preliminary data.</text>
</comment>
<evidence type="ECO:0000313" key="2">
    <source>
        <dbReference type="EMBL" id="GET92544.1"/>
    </source>
</evidence>
<reference evidence="2" key="1">
    <citation type="submission" date="2019-11" db="EMBL/GenBank/DDBJ databases">
        <title>Leishmania tarentolae CDS.</title>
        <authorList>
            <person name="Goto Y."/>
            <person name="Yamagishi J."/>
        </authorList>
    </citation>
    <scope>NUCLEOTIDE SEQUENCE [LARGE SCALE GENOMIC DNA]</scope>
    <source>
        <strain evidence="2">Parrot Tar II</strain>
    </source>
</reference>
<name>A0A640KU42_LEITA</name>
<feature type="region of interest" description="Disordered" evidence="1">
    <location>
        <begin position="590"/>
        <end position="631"/>
    </location>
</feature>